<evidence type="ECO:0000313" key="1">
    <source>
        <dbReference type="EMBL" id="KAL0380932.1"/>
    </source>
</evidence>
<dbReference type="AlphaFoldDB" id="A0AAW2RLF7"/>
<proteinExistence type="predicted"/>
<protein>
    <submittedName>
        <fullName evidence="1">Uncharacterized protein</fullName>
    </submittedName>
</protein>
<gene>
    <name evidence="1" type="ORF">Sangu_0157500</name>
</gene>
<sequence length="327" mass="36759">EPKSYLQASKDANWTDAMKQELQALDDNHTWELTTLPPDKKTIGQMASSSWPIFQLDINNINGIGDEDVYMDPPEGYVAALPGQVYDILIIGTSATISKVKTYLHELFTIKDLGEAKYFLGLELPCSDHGFHKFSQNAGALLASPDRYRHLVGRLLYLGFTCPNISFAVQQLSTYLQSPCSSHWDAELHVLRYLKGTPSSGLFFLSVNDFQLSAFFVAAWVSCVDSRRSITRYCVFLGSCLISWKTKKQATPIPFWCNNKANPVFHERTKHLDIDCHLVRDQFKLDFINPSYVPGSCQLDDLFTKSPSIGDFSRLLSKMGLLPPTPS</sequence>
<dbReference type="CDD" id="cd09272">
    <property type="entry name" value="RNase_HI_RT_Ty1"/>
    <property type="match status" value="1"/>
</dbReference>
<name>A0AAW2RLF7_9LAMI</name>
<dbReference type="EMBL" id="JACGWK010000001">
    <property type="protein sequence ID" value="KAL0380932.1"/>
    <property type="molecule type" value="Genomic_DNA"/>
</dbReference>
<reference evidence="1" key="2">
    <citation type="journal article" date="2024" name="Plant">
        <title>Genomic evolution and insights into agronomic trait innovations of Sesamum species.</title>
        <authorList>
            <person name="Miao H."/>
            <person name="Wang L."/>
            <person name="Qu L."/>
            <person name="Liu H."/>
            <person name="Sun Y."/>
            <person name="Le M."/>
            <person name="Wang Q."/>
            <person name="Wei S."/>
            <person name="Zheng Y."/>
            <person name="Lin W."/>
            <person name="Duan Y."/>
            <person name="Cao H."/>
            <person name="Xiong S."/>
            <person name="Wang X."/>
            <person name="Wei L."/>
            <person name="Li C."/>
            <person name="Ma Q."/>
            <person name="Ju M."/>
            <person name="Zhao R."/>
            <person name="Li G."/>
            <person name="Mu C."/>
            <person name="Tian Q."/>
            <person name="Mei H."/>
            <person name="Zhang T."/>
            <person name="Gao T."/>
            <person name="Zhang H."/>
        </authorList>
    </citation>
    <scope>NUCLEOTIDE SEQUENCE</scope>
    <source>
        <strain evidence="1">G01</strain>
    </source>
</reference>
<organism evidence="1">
    <name type="scientific">Sesamum angustifolium</name>
    <dbReference type="NCBI Taxonomy" id="2727405"/>
    <lineage>
        <taxon>Eukaryota</taxon>
        <taxon>Viridiplantae</taxon>
        <taxon>Streptophyta</taxon>
        <taxon>Embryophyta</taxon>
        <taxon>Tracheophyta</taxon>
        <taxon>Spermatophyta</taxon>
        <taxon>Magnoliopsida</taxon>
        <taxon>eudicotyledons</taxon>
        <taxon>Gunneridae</taxon>
        <taxon>Pentapetalae</taxon>
        <taxon>asterids</taxon>
        <taxon>lamiids</taxon>
        <taxon>Lamiales</taxon>
        <taxon>Pedaliaceae</taxon>
        <taxon>Sesamum</taxon>
    </lineage>
</organism>
<reference evidence="1" key="1">
    <citation type="submission" date="2020-06" db="EMBL/GenBank/DDBJ databases">
        <authorList>
            <person name="Li T."/>
            <person name="Hu X."/>
            <person name="Zhang T."/>
            <person name="Song X."/>
            <person name="Zhang H."/>
            <person name="Dai N."/>
            <person name="Sheng W."/>
            <person name="Hou X."/>
            <person name="Wei L."/>
        </authorList>
    </citation>
    <scope>NUCLEOTIDE SEQUENCE</scope>
    <source>
        <strain evidence="1">G01</strain>
        <tissue evidence="1">Leaf</tissue>
    </source>
</reference>
<comment type="caution">
    <text evidence="1">The sequence shown here is derived from an EMBL/GenBank/DDBJ whole genome shotgun (WGS) entry which is preliminary data.</text>
</comment>
<accession>A0AAW2RLF7</accession>
<dbReference type="PANTHER" id="PTHR11439">
    <property type="entry name" value="GAG-POL-RELATED RETROTRANSPOSON"/>
    <property type="match status" value="1"/>
</dbReference>
<feature type="non-terminal residue" evidence="1">
    <location>
        <position position="1"/>
    </location>
</feature>
<dbReference type="PANTHER" id="PTHR11439:SF465">
    <property type="entry name" value="REVERSE TRANSCRIPTASE TY1_COPIA-TYPE DOMAIN-CONTAINING PROTEIN"/>
    <property type="match status" value="1"/>
</dbReference>